<dbReference type="PRINTS" id="PR00120">
    <property type="entry name" value="HATPASE"/>
</dbReference>
<dbReference type="GO" id="GO:1902600">
    <property type="term" value="P:proton transmembrane transport"/>
    <property type="evidence" value="ECO:0007669"/>
    <property type="project" value="TreeGrafter"/>
</dbReference>
<feature type="domain" description="Cation-transporting P-type ATPase N-terminal" evidence="10">
    <location>
        <begin position="116"/>
        <end position="190"/>
    </location>
</feature>
<keyword evidence="7 9" id="KW-1133">Transmembrane helix</keyword>
<dbReference type="GO" id="GO:0006883">
    <property type="term" value="P:intracellular sodium ion homeostasis"/>
    <property type="evidence" value="ECO:0007669"/>
    <property type="project" value="TreeGrafter"/>
</dbReference>
<name>B1WSG8_CROS5</name>
<dbReference type="SFLD" id="SFLDG00002">
    <property type="entry name" value="C1.7:_P-type_atpase_like"/>
    <property type="match status" value="1"/>
</dbReference>
<dbReference type="InterPro" id="IPR023214">
    <property type="entry name" value="HAD_sf"/>
</dbReference>
<feature type="transmembrane region" description="Helical" evidence="9">
    <location>
        <begin position="194"/>
        <end position="211"/>
    </location>
</feature>
<dbReference type="Pfam" id="PF00690">
    <property type="entry name" value="Cation_ATPase_N"/>
    <property type="match status" value="1"/>
</dbReference>
<evidence type="ECO:0000256" key="5">
    <source>
        <dbReference type="ARBA" id="ARBA00022840"/>
    </source>
</evidence>
<dbReference type="GO" id="GO:0030007">
    <property type="term" value="P:intracellular potassium ion homeostasis"/>
    <property type="evidence" value="ECO:0007669"/>
    <property type="project" value="TreeGrafter"/>
</dbReference>
<protein>
    <submittedName>
        <fullName evidence="11">Cation-transporting ATPase</fullName>
    </submittedName>
</protein>
<dbReference type="Gene3D" id="3.40.50.1000">
    <property type="entry name" value="HAD superfamily/HAD-like"/>
    <property type="match status" value="1"/>
</dbReference>
<dbReference type="PANTHER" id="PTHR43294:SF20">
    <property type="entry name" value="P-TYPE ATPASE"/>
    <property type="match status" value="1"/>
</dbReference>
<dbReference type="KEGG" id="cyt:cce_2606"/>
<keyword evidence="6" id="KW-1278">Translocase</keyword>
<dbReference type="InterPro" id="IPR023299">
    <property type="entry name" value="ATPase_P-typ_cyto_dom_N"/>
</dbReference>
<dbReference type="InterPro" id="IPR036412">
    <property type="entry name" value="HAD-like_sf"/>
</dbReference>
<accession>B1WSG8</accession>
<dbReference type="Gene3D" id="3.40.1110.10">
    <property type="entry name" value="Calcium-transporting ATPase, cytoplasmic domain N"/>
    <property type="match status" value="1"/>
</dbReference>
<dbReference type="EMBL" id="CP000806">
    <property type="protein sequence ID" value="ACB51954.1"/>
    <property type="molecule type" value="Genomic_DNA"/>
</dbReference>
<organism evidence="11 12">
    <name type="scientific">Crocosphaera subtropica (strain ATCC 51142 / BH68)</name>
    <name type="common">Cyanothece sp. (strain ATCC 51142)</name>
    <dbReference type="NCBI Taxonomy" id="43989"/>
    <lineage>
        <taxon>Bacteria</taxon>
        <taxon>Bacillati</taxon>
        <taxon>Cyanobacteriota</taxon>
        <taxon>Cyanophyceae</taxon>
        <taxon>Oscillatoriophycideae</taxon>
        <taxon>Chroococcales</taxon>
        <taxon>Aphanothecaceae</taxon>
        <taxon>Crocosphaera</taxon>
        <taxon>Crocosphaera subtropica</taxon>
    </lineage>
</organism>
<dbReference type="InterPro" id="IPR044492">
    <property type="entry name" value="P_typ_ATPase_HD_dom"/>
</dbReference>
<dbReference type="SFLD" id="SFLDF00027">
    <property type="entry name" value="p-type_atpase"/>
    <property type="match status" value="1"/>
</dbReference>
<sequence>MNNLHLINPNPHQTLSFVKILHETVKGRCRCKVNGLLYSDQLKQYLEFNLSIHKDILSVKANSTTSNILLYFNPHKKVSEIVVIINQYVQEYYQYPQKSREYLPQKPTASLTSSTSWHLEDIETIISQLKTSKDRGLSSLAVQQKLKEDGINALSEIEPRSGLSIFIDYFKSVPVALLSSAALLSILTGGMADAVVIMGVVTINAILGYVTESHSEKIINSLKNFVNPSAWVVRDGTLIEIDTTEIVQGDVLSLQPGCYIPADARLIEAHRLTLDESALTGESLPIEKHQERIISNQTTVPLGERNNMVYRGTFVTGGQGLGVVVSTGNLTEMGKIQALMGETNQPATPMERQLEQAGTQLVWLSSAVCGVVFTVGLLRGYGLLEMVKTSISLAVAAVPEGLPTVATTTLALGILKMRQQKVLIRRLEAIEALGSIQAICLDKTGTLTSNRMSVLKLCWDGREIDLRDGRLWSGNQVINPYGCDELLKLIHLCVLCNDSQISYHSDQTYILDGSSTENALMEMAIAAGVDIRELHGKYPRFVTHHRSEARNLMATVHQIQTSTYLIAVKGNPKEVLERCSTKMENSQLIPLTEREKQAITDQNETMARQGLRVLGVAYGQAETSDPHSLTLSHLIWVGLIGMADPIRPGVKETINNFHQAGITTLMITGDQSPTAYAIAQALHLSQEKPLKILDSRELSDVSPEVLRSLCQEVHVFARISPAHKLQIVQALQQRGLVVAMTGDGINDTPALKAAEVGIAMGHTGTDVAREVADVVLEDDDLETMIVAVSQGRTIYNNIRKSVHFLLSTNLSEIMVMLLANVGGFGQPLNAMQLLWLNLVTDIFPGLALALEAPEPDVLTLPPRSPDEPIIKSSDFQRILVESSTLSASALSAYGYGIWRYGISPHASTVAFMSLVSGQLLHALSCRSPKPLYAHPLPHNPYLTAALGGSLGLQWVSLAIPGLRNLLHITPLNLGDSGVIASSAILPLLISEATKSHEN</sequence>
<dbReference type="GO" id="GO:0005886">
    <property type="term" value="C:plasma membrane"/>
    <property type="evidence" value="ECO:0007669"/>
    <property type="project" value="TreeGrafter"/>
</dbReference>
<dbReference type="RefSeq" id="WP_009544704.1">
    <property type="nucleotide sequence ID" value="NC_010546.1"/>
</dbReference>
<keyword evidence="4" id="KW-0547">Nucleotide-binding</keyword>
<comment type="similarity">
    <text evidence="2">Belongs to the cation transport ATPase (P-type) (TC 3.A.3) family. Type IIA subfamily.</text>
</comment>
<dbReference type="SMART" id="SM00831">
    <property type="entry name" value="Cation_ATPase_N"/>
    <property type="match status" value="1"/>
</dbReference>
<evidence type="ECO:0000256" key="7">
    <source>
        <dbReference type="ARBA" id="ARBA00022989"/>
    </source>
</evidence>
<dbReference type="Gene3D" id="2.70.150.10">
    <property type="entry name" value="Calcium-transporting ATPase, cytoplasmic transduction domain A"/>
    <property type="match status" value="1"/>
</dbReference>
<comment type="subcellular location">
    <subcellularLocation>
        <location evidence="1">Membrane</location>
        <topology evidence="1">Multi-pass membrane protein</topology>
    </subcellularLocation>
</comment>
<evidence type="ECO:0000256" key="9">
    <source>
        <dbReference type="SAM" id="Phobius"/>
    </source>
</evidence>
<gene>
    <name evidence="11" type="ordered locus">cce_2606</name>
</gene>
<feature type="transmembrane region" description="Helical" evidence="9">
    <location>
        <begin position="393"/>
        <end position="415"/>
    </location>
</feature>
<dbReference type="PROSITE" id="PS00154">
    <property type="entry name" value="ATPASE_E1_E2"/>
    <property type="match status" value="1"/>
</dbReference>
<keyword evidence="3 9" id="KW-0812">Transmembrane</keyword>
<feature type="transmembrane region" description="Helical" evidence="9">
    <location>
        <begin position="361"/>
        <end position="381"/>
    </location>
</feature>
<dbReference type="PANTHER" id="PTHR43294">
    <property type="entry name" value="SODIUM/POTASSIUM-TRANSPORTING ATPASE SUBUNIT ALPHA"/>
    <property type="match status" value="1"/>
</dbReference>
<dbReference type="PRINTS" id="PR00119">
    <property type="entry name" value="CATATPASE"/>
</dbReference>
<dbReference type="InterPro" id="IPR023298">
    <property type="entry name" value="ATPase_P-typ_TM_dom_sf"/>
</dbReference>
<evidence type="ECO:0000259" key="10">
    <source>
        <dbReference type="SMART" id="SM00831"/>
    </source>
</evidence>
<dbReference type="InterPro" id="IPR006068">
    <property type="entry name" value="ATPase_P-typ_cation-transptr_C"/>
</dbReference>
<evidence type="ECO:0000256" key="6">
    <source>
        <dbReference type="ARBA" id="ARBA00022967"/>
    </source>
</evidence>
<dbReference type="Pfam" id="PF00689">
    <property type="entry name" value="Cation_ATPase_C"/>
    <property type="match status" value="1"/>
</dbReference>
<dbReference type="GO" id="GO:0005524">
    <property type="term" value="F:ATP binding"/>
    <property type="evidence" value="ECO:0007669"/>
    <property type="project" value="UniProtKB-KW"/>
</dbReference>
<dbReference type="SUPFAM" id="SSF81665">
    <property type="entry name" value="Calcium ATPase, transmembrane domain M"/>
    <property type="match status" value="1"/>
</dbReference>
<keyword evidence="8 9" id="KW-0472">Membrane</keyword>
<dbReference type="AlphaFoldDB" id="B1WSG8"/>
<keyword evidence="5" id="KW-0067">ATP-binding</keyword>
<dbReference type="Proteomes" id="UP000001203">
    <property type="component" value="Chromosome circular"/>
</dbReference>
<dbReference type="InterPro" id="IPR001757">
    <property type="entry name" value="P_typ_ATPase"/>
</dbReference>
<dbReference type="CDD" id="cd07539">
    <property type="entry name" value="P-type_ATPase"/>
    <property type="match status" value="1"/>
</dbReference>
<dbReference type="InterPro" id="IPR018303">
    <property type="entry name" value="ATPase_P-typ_P_site"/>
</dbReference>
<dbReference type="Pfam" id="PF13246">
    <property type="entry name" value="Cation_ATPase"/>
    <property type="match status" value="1"/>
</dbReference>
<dbReference type="GO" id="GO:1990573">
    <property type="term" value="P:potassium ion import across plasma membrane"/>
    <property type="evidence" value="ECO:0007669"/>
    <property type="project" value="TreeGrafter"/>
</dbReference>
<dbReference type="eggNOG" id="COG0474">
    <property type="taxonomic scope" value="Bacteria"/>
</dbReference>
<proteinExistence type="inferred from homology"/>
<evidence type="ECO:0000256" key="2">
    <source>
        <dbReference type="ARBA" id="ARBA00005675"/>
    </source>
</evidence>
<reference evidence="11 12" key="1">
    <citation type="journal article" date="2008" name="Proc. Natl. Acad. Sci. U.S.A.">
        <title>The genome of Cyanothece 51142, a unicellular diazotrophic cyanobacterium important in the marine nitrogen cycle.</title>
        <authorList>
            <person name="Welsh E.A."/>
            <person name="Liberton M."/>
            <person name="Stoeckel J."/>
            <person name="Loh T."/>
            <person name="Elvitigala T."/>
            <person name="Wang C."/>
            <person name="Wollam A."/>
            <person name="Fulton R.S."/>
            <person name="Clifton S.W."/>
            <person name="Jacobs J.M."/>
            <person name="Aurora R."/>
            <person name="Ghosh B.K."/>
            <person name="Sherman L.A."/>
            <person name="Smith R.D."/>
            <person name="Wilson R.K."/>
            <person name="Pakrasi H.B."/>
        </authorList>
    </citation>
    <scope>NUCLEOTIDE SEQUENCE [LARGE SCALE GENOMIC DNA]</scope>
    <source>
        <strain evidence="12">ATCC 51142 / BH68</strain>
    </source>
</reference>
<dbReference type="OrthoDB" id="499468at2"/>
<dbReference type="GO" id="GO:0036376">
    <property type="term" value="P:sodium ion export across plasma membrane"/>
    <property type="evidence" value="ECO:0007669"/>
    <property type="project" value="TreeGrafter"/>
</dbReference>
<evidence type="ECO:0000313" key="11">
    <source>
        <dbReference type="EMBL" id="ACB51954.1"/>
    </source>
</evidence>
<dbReference type="InterPro" id="IPR008250">
    <property type="entry name" value="ATPase_P-typ_transduc_dom_A_sf"/>
</dbReference>
<dbReference type="SFLD" id="SFLDS00003">
    <property type="entry name" value="Haloacid_Dehalogenase"/>
    <property type="match status" value="1"/>
</dbReference>
<keyword evidence="12" id="KW-1185">Reference proteome</keyword>
<dbReference type="Gene3D" id="1.20.1110.10">
    <property type="entry name" value="Calcium-transporting ATPase, transmembrane domain"/>
    <property type="match status" value="1"/>
</dbReference>
<dbReference type="SUPFAM" id="SSF56784">
    <property type="entry name" value="HAD-like"/>
    <property type="match status" value="1"/>
</dbReference>
<evidence type="ECO:0000256" key="1">
    <source>
        <dbReference type="ARBA" id="ARBA00004141"/>
    </source>
</evidence>
<dbReference type="InterPro" id="IPR004014">
    <property type="entry name" value="ATPase_P-typ_cation-transptr_N"/>
</dbReference>
<dbReference type="InterPro" id="IPR059000">
    <property type="entry name" value="ATPase_P-type_domA"/>
</dbReference>
<dbReference type="SUPFAM" id="SSF81660">
    <property type="entry name" value="Metal cation-transporting ATPase, ATP-binding domain N"/>
    <property type="match status" value="1"/>
</dbReference>
<dbReference type="HOGENOM" id="CLU_002360_3_3_3"/>
<dbReference type="GO" id="GO:0005391">
    <property type="term" value="F:P-type sodium:potassium-exchanging transporter activity"/>
    <property type="evidence" value="ECO:0007669"/>
    <property type="project" value="TreeGrafter"/>
</dbReference>
<dbReference type="Pfam" id="PF00122">
    <property type="entry name" value="E1-E2_ATPase"/>
    <property type="match status" value="1"/>
</dbReference>
<evidence type="ECO:0000313" key="12">
    <source>
        <dbReference type="Proteomes" id="UP000001203"/>
    </source>
</evidence>
<evidence type="ECO:0000256" key="4">
    <source>
        <dbReference type="ARBA" id="ARBA00022741"/>
    </source>
</evidence>
<evidence type="ECO:0000256" key="3">
    <source>
        <dbReference type="ARBA" id="ARBA00022692"/>
    </source>
</evidence>
<evidence type="ECO:0000256" key="8">
    <source>
        <dbReference type="ARBA" id="ARBA00023136"/>
    </source>
</evidence>
<dbReference type="SUPFAM" id="SSF81653">
    <property type="entry name" value="Calcium ATPase, transduction domain A"/>
    <property type="match status" value="1"/>
</dbReference>
<dbReference type="GO" id="GO:0016887">
    <property type="term" value="F:ATP hydrolysis activity"/>
    <property type="evidence" value="ECO:0007669"/>
    <property type="project" value="InterPro"/>
</dbReference>
<dbReference type="InterPro" id="IPR050510">
    <property type="entry name" value="Cation_transp_ATPase_P-type"/>
</dbReference>
<dbReference type="NCBIfam" id="TIGR01494">
    <property type="entry name" value="ATPase_P-type"/>
    <property type="match status" value="2"/>
</dbReference>